<evidence type="ECO:0000256" key="3">
    <source>
        <dbReference type="ARBA" id="ARBA00023125"/>
    </source>
</evidence>
<dbReference type="GO" id="GO:0005634">
    <property type="term" value="C:nucleus"/>
    <property type="evidence" value="ECO:0007669"/>
    <property type="project" value="UniProtKB-SubCell"/>
</dbReference>
<feature type="region of interest" description="Disordered" evidence="8">
    <location>
        <begin position="110"/>
        <end position="156"/>
    </location>
</feature>
<evidence type="ECO:0000256" key="1">
    <source>
        <dbReference type="ARBA" id="ARBA00004123"/>
    </source>
</evidence>
<keyword evidence="4 6" id="KW-0371">Homeobox</keyword>
<feature type="DNA-binding region" description="Homeobox" evidence="6">
    <location>
        <begin position="55"/>
        <end position="114"/>
    </location>
</feature>
<dbReference type="EMBL" id="KY709786">
    <property type="protein sequence ID" value="AVK72337.1"/>
    <property type="molecule type" value="mRNA"/>
</dbReference>
<keyword evidence="5 6" id="KW-0539">Nucleus</keyword>
<keyword evidence="2" id="KW-0217">Developmental protein</keyword>
<evidence type="ECO:0000256" key="6">
    <source>
        <dbReference type="PROSITE-ProRule" id="PRU00108"/>
    </source>
</evidence>
<accession>A0A2P1DVB4</accession>
<organism evidence="10">
    <name type="scientific">Meara stichopi</name>
    <dbReference type="NCBI Taxonomy" id="84115"/>
    <lineage>
        <taxon>Eukaryota</taxon>
        <taxon>Metazoa</taxon>
        <taxon>Xenacoelomorpha</taxon>
        <taxon>Acoelomorpha</taxon>
        <taxon>Nemertodermatida</taxon>
        <taxon>Nemertodermatidae</taxon>
        <taxon>Meara</taxon>
    </lineage>
</organism>
<evidence type="ECO:0000256" key="2">
    <source>
        <dbReference type="ARBA" id="ARBA00022473"/>
    </source>
</evidence>
<dbReference type="Gene3D" id="1.10.10.60">
    <property type="entry name" value="Homeodomain-like"/>
    <property type="match status" value="1"/>
</dbReference>
<evidence type="ECO:0000259" key="9">
    <source>
        <dbReference type="PROSITE" id="PS50071"/>
    </source>
</evidence>
<sequence length="265" mass="29512">MAYLKAPYGVNGIGLSSSVDLLHPAMGYTSQYSALPTGFTNTGASPGSGGTPRKQRRERTTFTRAQLEVLETLFAKTRYPDIFMREEVAMKINLPESRVQVWFKNRRAKCRQQQQTTNNSGTPLAVTAKKPSSTPKKHRSSTSPNMPSVDEDPSPKQEAMVNDFASKMSLPPASSASSLWNPATIPGDYFTQNSCMQRSMYSNQGQCYPQSYSSNPPYFDTASSYIAPHHQYMGYQTRYAPDPSQCAVADYPKVEQTSHWKFQAL</sequence>
<dbReference type="PROSITE" id="PS00027">
    <property type="entry name" value="HOMEOBOX_1"/>
    <property type="match status" value="1"/>
</dbReference>
<dbReference type="InterPro" id="IPR001356">
    <property type="entry name" value="HD"/>
</dbReference>
<evidence type="ECO:0000256" key="5">
    <source>
        <dbReference type="ARBA" id="ARBA00023242"/>
    </source>
</evidence>
<reference evidence="10" key="1">
    <citation type="journal article" date="2018" name="Nature">
        <title>Convergent evolution of bilaterian nerve cords.</title>
        <authorList>
            <person name="Martin-Duran J.M."/>
            <person name="Pang K."/>
            <person name="Borve A."/>
            <person name="Le H.S."/>
            <person name="Furu A."/>
            <person name="Cannon J.T."/>
            <person name="Jondelius U."/>
            <person name="Hejnol A."/>
        </authorList>
    </citation>
    <scope>NUCLEOTIDE SEQUENCE</scope>
</reference>
<dbReference type="GO" id="GO:0000981">
    <property type="term" value="F:DNA-binding transcription factor activity, RNA polymerase II-specific"/>
    <property type="evidence" value="ECO:0007669"/>
    <property type="project" value="InterPro"/>
</dbReference>
<evidence type="ECO:0000256" key="7">
    <source>
        <dbReference type="RuleBase" id="RU000682"/>
    </source>
</evidence>
<feature type="domain" description="Homeobox" evidence="9">
    <location>
        <begin position="53"/>
        <end position="113"/>
    </location>
</feature>
<dbReference type="PANTHER" id="PTHR45793">
    <property type="entry name" value="HOMEOBOX PROTEIN"/>
    <property type="match status" value="1"/>
</dbReference>
<name>A0A2P1DVB4_9BILA</name>
<protein>
    <submittedName>
        <fullName evidence="10">Orthodenticle homeobox protein</fullName>
    </submittedName>
</protein>
<dbReference type="Pfam" id="PF00046">
    <property type="entry name" value="Homeodomain"/>
    <property type="match status" value="1"/>
</dbReference>
<dbReference type="AlphaFoldDB" id="A0A2P1DVB4"/>
<dbReference type="PANTHER" id="PTHR45793:SF5">
    <property type="entry name" value="HOMEOTIC PROTEIN OCELLILESS"/>
    <property type="match status" value="1"/>
</dbReference>
<dbReference type="CDD" id="cd00086">
    <property type="entry name" value="homeodomain"/>
    <property type="match status" value="1"/>
</dbReference>
<evidence type="ECO:0000313" key="10">
    <source>
        <dbReference type="EMBL" id="AVK72337.1"/>
    </source>
</evidence>
<feature type="compositionally biased region" description="Polar residues" evidence="8">
    <location>
        <begin position="111"/>
        <end position="122"/>
    </location>
</feature>
<dbReference type="InterPro" id="IPR009057">
    <property type="entry name" value="Homeodomain-like_sf"/>
</dbReference>
<keyword evidence="3 6" id="KW-0238">DNA-binding</keyword>
<dbReference type="SMART" id="SM00389">
    <property type="entry name" value="HOX"/>
    <property type="match status" value="1"/>
</dbReference>
<dbReference type="InterPro" id="IPR017970">
    <property type="entry name" value="Homeobox_CS"/>
</dbReference>
<evidence type="ECO:0000256" key="4">
    <source>
        <dbReference type="ARBA" id="ARBA00023155"/>
    </source>
</evidence>
<evidence type="ECO:0000256" key="8">
    <source>
        <dbReference type="SAM" id="MobiDB-lite"/>
    </source>
</evidence>
<dbReference type="SUPFAM" id="SSF46689">
    <property type="entry name" value="Homeodomain-like"/>
    <property type="match status" value="1"/>
</dbReference>
<proteinExistence type="evidence at transcript level"/>
<dbReference type="FunFam" id="1.10.10.60:FF:000142">
    <property type="entry name" value="homeobox protein OTX2 isoform X2"/>
    <property type="match status" value="1"/>
</dbReference>
<comment type="subcellular location">
    <subcellularLocation>
        <location evidence="1 6 7">Nucleus</location>
    </subcellularLocation>
</comment>
<dbReference type="GO" id="GO:0000978">
    <property type="term" value="F:RNA polymerase II cis-regulatory region sequence-specific DNA binding"/>
    <property type="evidence" value="ECO:0007669"/>
    <property type="project" value="TreeGrafter"/>
</dbReference>
<dbReference type="PROSITE" id="PS50071">
    <property type="entry name" value="HOMEOBOX_2"/>
    <property type="match status" value="1"/>
</dbReference>